<evidence type="ECO:0000313" key="10">
    <source>
        <dbReference type="EMBL" id="CAH1117697.1"/>
    </source>
</evidence>
<comment type="similarity">
    <text evidence="2 9">Belongs to the cytochrome P450 family.</text>
</comment>
<dbReference type="GO" id="GO:0016705">
    <property type="term" value="F:oxidoreductase activity, acting on paired donors, with incorporation or reduction of molecular oxygen"/>
    <property type="evidence" value="ECO:0007669"/>
    <property type="project" value="InterPro"/>
</dbReference>
<dbReference type="CDD" id="cd11054">
    <property type="entry name" value="CYP24A1-like"/>
    <property type="match status" value="1"/>
</dbReference>
<comment type="cofactor">
    <cofactor evidence="1 8">
        <name>heme</name>
        <dbReference type="ChEBI" id="CHEBI:30413"/>
    </cofactor>
</comment>
<evidence type="ECO:0000256" key="1">
    <source>
        <dbReference type="ARBA" id="ARBA00001971"/>
    </source>
</evidence>
<dbReference type="Gene3D" id="1.10.630.10">
    <property type="entry name" value="Cytochrome P450"/>
    <property type="match status" value="1"/>
</dbReference>
<evidence type="ECO:0000256" key="5">
    <source>
        <dbReference type="ARBA" id="ARBA00023002"/>
    </source>
</evidence>
<evidence type="ECO:0000256" key="4">
    <source>
        <dbReference type="ARBA" id="ARBA00022723"/>
    </source>
</evidence>
<evidence type="ECO:0000256" key="3">
    <source>
        <dbReference type="ARBA" id="ARBA00022617"/>
    </source>
</evidence>
<keyword evidence="4 8" id="KW-0479">Metal-binding</keyword>
<evidence type="ECO:0000256" key="8">
    <source>
        <dbReference type="PIRSR" id="PIRSR602401-1"/>
    </source>
</evidence>
<dbReference type="InterPro" id="IPR036396">
    <property type="entry name" value="Cyt_P450_sf"/>
</dbReference>
<keyword evidence="7 9" id="KW-0503">Monooxygenase</keyword>
<evidence type="ECO:0000256" key="7">
    <source>
        <dbReference type="ARBA" id="ARBA00023033"/>
    </source>
</evidence>
<gene>
    <name evidence="10" type="ORF">PHAECO_LOCUS2041</name>
</gene>
<organism evidence="10 11">
    <name type="scientific">Phaedon cochleariae</name>
    <name type="common">Mustard beetle</name>
    <dbReference type="NCBI Taxonomy" id="80249"/>
    <lineage>
        <taxon>Eukaryota</taxon>
        <taxon>Metazoa</taxon>
        <taxon>Ecdysozoa</taxon>
        <taxon>Arthropoda</taxon>
        <taxon>Hexapoda</taxon>
        <taxon>Insecta</taxon>
        <taxon>Pterygota</taxon>
        <taxon>Neoptera</taxon>
        <taxon>Endopterygota</taxon>
        <taxon>Coleoptera</taxon>
        <taxon>Polyphaga</taxon>
        <taxon>Cucujiformia</taxon>
        <taxon>Chrysomeloidea</taxon>
        <taxon>Chrysomelidae</taxon>
        <taxon>Chrysomelinae</taxon>
        <taxon>Chrysomelini</taxon>
        <taxon>Phaedon</taxon>
    </lineage>
</organism>
<accession>A0A9P0GI25</accession>
<dbReference type="GO" id="GO:0005506">
    <property type="term" value="F:iron ion binding"/>
    <property type="evidence" value="ECO:0007669"/>
    <property type="project" value="InterPro"/>
</dbReference>
<dbReference type="GO" id="GO:0004497">
    <property type="term" value="F:monooxygenase activity"/>
    <property type="evidence" value="ECO:0007669"/>
    <property type="project" value="UniProtKB-KW"/>
</dbReference>
<feature type="binding site" description="axial binding residue" evidence="8">
    <location>
        <position position="517"/>
    </location>
    <ligand>
        <name>heme</name>
        <dbReference type="ChEBI" id="CHEBI:30413"/>
    </ligand>
    <ligandPart>
        <name>Fe</name>
        <dbReference type="ChEBI" id="CHEBI:18248"/>
    </ligandPart>
</feature>
<dbReference type="SUPFAM" id="SSF48264">
    <property type="entry name" value="Cytochrome P450"/>
    <property type="match status" value="1"/>
</dbReference>
<evidence type="ECO:0000313" key="11">
    <source>
        <dbReference type="Proteomes" id="UP001153737"/>
    </source>
</evidence>
<evidence type="ECO:0000256" key="6">
    <source>
        <dbReference type="ARBA" id="ARBA00023004"/>
    </source>
</evidence>
<evidence type="ECO:0000256" key="9">
    <source>
        <dbReference type="RuleBase" id="RU000461"/>
    </source>
</evidence>
<dbReference type="PANTHER" id="PTHR24279">
    <property type="entry name" value="CYTOCHROME P450"/>
    <property type="match status" value="1"/>
</dbReference>
<dbReference type="OrthoDB" id="3945418at2759"/>
<dbReference type="InterPro" id="IPR001128">
    <property type="entry name" value="Cyt_P450"/>
</dbReference>
<keyword evidence="6 8" id="KW-0408">Iron</keyword>
<dbReference type="InterPro" id="IPR017972">
    <property type="entry name" value="Cyt_P450_CS"/>
</dbReference>
<dbReference type="GO" id="GO:0020037">
    <property type="term" value="F:heme binding"/>
    <property type="evidence" value="ECO:0007669"/>
    <property type="project" value="InterPro"/>
</dbReference>
<dbReference type="PRINTS" id="PR00463">
    <property type="entry name" value="EP450I"/>
</dbReference>
<keyword evidence="5 9" id="KW-0560">Oxidoreductase</keyword>
<evidence type="ECO:0008006" key="12">
    <source>
        <dbReference type="Google" id="ProtNLM"/>
    </source>
</evidence>
<keyword evidence="3 8" id="KW-0349">Heme</keyword>
<evidence type="ECO:0000256" key="2">
    <source>
        <dbReference type="ARBA" id="ARBA00010617"/>
    </source>
</evidence>
<keyword evidence="11" id="KW-1185">Reference proteome</keyword>
<dbReference type="AlphaFoldDB" id="A0A9P0GI25"/>
<name>A0A9P0GI25_PHACE</name>
<dbReference type="EMBL" id="OU896716">
    <property type="protein sequence ID" value="CAH1117697.1"/>
    <property type="molecule type" value="Genomic_DNA"/>
</dbReference>
<proteinExistence type="inferred from homology"/>
<dbReference type="InterPro" id="IPR002401">
    <property type="entry name" value="Cyt_P450_E_grp-I"/>
</dbReference>
<dbReference type="Proteomes" id="UP001153737">
    <property type="component" value="Chromosome 10"/>
</dbReference>
<dbReference type="PROSITE" id="PS00086">
    <property type="entry name" value="CYTOCHROME_P450"/>
    <property type="match status" value="1"/>
</dbReference>
<dbReference type="PANTHER" id="PTHR24279:SF120">
    <property type="entry name" value="CYTOCHROME P450"/>
    <property type="match status" value="1"/>
</dbReference>
<dbReference type="Pfam" id="PF00067">
    <property type="entry name" value="p450"/>
    <property type="match status" value="1"/>
</dbReference>
<dbReference type="InterPro" id="IPR050479">
    <property type="entry name" value="CYP11_CYP27_families"/>
</dbReference>
<dbReference type="PRINTS" id="PR00385">
    <property type="entry name" value="P450"/>
</dbReference>
<reference evidence="10" key="1">
    <citation type="submission" date="2022-01" db="EMBL/GenBank/DDBJ databases">
        <authorList>
            <person name="King R."/>
        </authorList>
    </citation>
    <scope>NUCLEOTIDE SEQUENCE</scope>
</reference>
<sequence>MCSRLIIQTSKNSSLKCLERLISNHHQVRSKSVSVASDSKIEEVSEAKETAPPPEVDVNKYIHSNLMLEKNETKPQESSLSFDAIPGPRSLFLISKFWNSIPKLDSNRVIVSFIQNFLSGANFFHNILCWGGNKQFFNKFFRVYGPVVRLHGAFHSDVVLLSRPEHACNIFQHSNPYPIRSCLECIEKYRLDHKNYEQAGLFFTCGTDWKILRDTVSQPLLNGADMYYQRINDICNLFVQRVITNRNKLEEVGDNFDTELYRWYLESLFMITLRTRTGFLDNPQKKETDATAFLSALEATLRTIGKCEYGFHIWKFVETTSWKVLVKNCDAMDTILNEYVDRAVQSMQDKKDQDAAPFLQALIANQKISRSDIITILMDMVLIGTATTTHTIALLLFHLSKNTRCQKKLREEIGRFKDNVSSSDIEQMSYLHACIKEVLRISPPVPILSRVLTSDVKIMDYMIPKDTRILFASHLNSHRDEHFEEANKFKPERWMSSNADEYNIFATMPFGHGPKSCLAKEFAENQIAVLIFKICRKFHIEYDYGDIQSSHELLASPTKPLKFRFIDL</sequence>
<reference evidence="10" key="2">
    <citation type="submission" date="2022-10" db="EMBL/GenBank/DDBJ databases">
        <authorList>
            <consortium name="ENA_rothamsted_submissions"/>
            <consortium name="culmorum"/>
            <person name="King R."/>
        </authorList>
    </citation>
    <scope>NUCLEOTIDE SEQUENCE</scope>
</reference>
<protein>
    <recommendedName>
        <fullName evidence="12">Cytochrome P450</fullName>
    </recommendedName>
</protein>